<name>A0A392TR94_9FABA</name>
<keyword evidence="2" id="KW-1185">Reference proteome</keyword>
<organism evidence="1 2">
    <name type="scientific">Trifolium medium</name>
    <dbReference type="NCBI Taxonomy" id="97028"/>
    <lineage>
        <taxon>Eukaryota</taxon>
        <taxon>Viridiplantae</taxon>
        <taxon>Streptophyta</taxon>
        <taxon>Embryophyta</taxon>
        <taxon>Tracheophyta</taxon>
        <taxon>Spermatophyta</taxon>
        <taxon>Magnoliopsida</taxon>
        <taxon>eudicotyledons</taxon>
        <taxon>Gunneridae</taxon>
        <taxon>Pentapetalae</taxon>
        <taxon>rosids</taxon>
        <taxon>fabids</taxon>
        <taxon>Fabales</taxon>
        <taxon>Fabaceae</taxon>
        <taxon>Papilionoideae</taxon>
        <taxon>50 kb inversion clade</taxon>
        <taxon>NPAAA clade</taxon>
        <taxon>Hologalegina</taxon>
        <taxon>IRL clade</taxon>
        <taxon>Trifolieae</taxon>
        <taxon>Trifolium</taxon>
    </lineage>
</organism>
<protein>
    <submittedName>
        <fullName evidence="1">Uncharacterized protein</fullName>
    </submittedName>
</protein>
<dbReference type="AlphaFoldDB" id="A0A392TR94"/>
<accession>A0A392TR94</accession>
<dbReference type="Proteomes" id="UP000265520">
    <property type="component" value="Unassembled WGS sequence"/>
</dbReference>
<evidence type="ECO:0000313" key="2">
    <source>
        <dbReference type="Proteomes" id="UP000265520"/>
    </source>
</evidence>
<feature type="non-terminal residue" evidence="1">
    <location>
        <position position="46"/>
    </location>
</feature>
<comment type="caution">
    <text evidence="1">The sequence shown here is derived from an EMBL/GenBank/DDBJ whole genome shotgun (WGS) entry which is preliminary data.</text>
</comment>
<proteinExistence type="predicted"/>
<reference evidence="1 2" key="1">
    <citation type="journal article" date="2018" name="Front. Plant Sci.">
        <title>Red Clover (Trifolium pratense) and Zigzag Clover (T. medium) - A Picture of Genomic Similarities and Differences.</title>
        <authorList>
            <person name="Dluhosova J."/>
            <person name="Istvanek J."/>
            <person name="Nedelnik J."/>
            <person name="Repkova J."/>
        </authorList>
    </citation>
    <scope>NUCLEOTIDE SEQUENCE [LARGE SCALE GENOMIC DNA]</scope>
    <source>
        <strain evidence="2">cv. 10/8</strain>
        <tissue evidence="1">Leaf</tissue>
    </source>
</reference>
<sequence>MFDKGKVEILVRSVLKSPSSRLEEIATFRDVRLGNLWKRRGRKGTA</sequence>
<dbReference type="EMBL" id="LXQA010628443">
    <property type="protein sequence ID" value="MCI62957.1"/>
    <property type="molecule type" value="Genomic_DNA"/>
</dbReference>
<evidence type="ECO:0000313" key="1">
    <source>
        <dbReference type="EMBL" id="MCI62957.1"/>
    </source>
</evidence>